<dbReference type="EMBL" id="AHIE01000030">
    <property type="protein sequence ID" value="EHT99070.1"/>
    <property type="molecule type" value="Genomic_DNA"/>
</dbReference>
<dbReference type="AlphaFoldDB" id="H3RBK9"/>
<dbReference type="Proteomes" id="UP000005050">
    <property type="component" value="Unassembled WGS sequence"/>
</dbReference>
<reference evidence="4 5" key="1">
    <citation type="journal article" date="2012" name="Mol. Microbiol.">
        <title>The genetic and structural basis of two distinct terminal side branch residues in stewartan and amylovoran exopolysaccharides and their potential role in host adaptation.</title>
        <authorList>
            <person name="Wang X."/>
            <person name="Yang F."/>
            <person name="von Bodman S.B."/>
        </authorList>
    </citation>
    <scope>NUCLEOTIDE SEQUENCE [LARGE SCALE GENOMIC DNA]</scope>
    <source>
        <strain evidence="4 5">DC283</strain>
    </source>
</reference>
<reference evidence="1 6" key="3">
    <citation type="submission" date="2016-10" db="EMBL/GenBank/DDBJ databases">
        <title>Complete Genome Assembly of Pantoea stewartii subsp. stewartii DC283, a Corn Pathogen.</title>
        <authorList>
            <person name="Duong D.A."/>
            <person name="Stevens A.M."/>
            <person name="Jensen R.V."/>
        </authorList>
    </citation>
    <scope>NUCLEOTIDE SEQUENCE [LARGE SCALE GENOMIC DNA]</scope>
    <source>
        <strain evidence="1 6">DC283</strain>
    </source>
</reference>
<evidence type="ECO:0000313" key="1">
    <source>
        <dbReference type="EMBL" id="ARF48190.1"/>
    </source>
</evidence>
<evidence type="ECO:0000313" key="2">
    <source>
        <dbReference type="EMBL" id="ARF49652.1"/>
    </source>
</evidence>
<dbReference type="KEGG" id="pstw:DSJ_01515"/>
<dbReference type="RefSeq" id="WP_006118725.1">
    <property type="nucleotide sequence ID" value="NZ_AHIE01000008.1"/>
</dbReference>
<evidence type="ECO:0000313" key="4">
    <source>
        <dbReference type="EMBL" id="EHU01348.1"/>
    </source>
</evidence>
<gene>
    <name evidence="3" type="ORF">CKS_0981</name>
    <name evidence="4" type="ORF">CKS_4100</name>
    <name evidence="1" type="ORF">DSJ_01515</name>
    <name evidence="2" type="ORF">DSJ_10075</name>
</gene>
<dbReference type="PATRIC" id="fig|660596.6.peg.1361"/>
<dbReference type="KEGG" id="pstw:DSJ_10075"/>
<dbReference type="EMBL" id="AHIE01000008">
    <property type="protein sequence ID" value="EHU01348.1"/>
    <property type="molecule type" value="Genomic_DNA"/>
</dbReference>
<reference evidence="4" key="2">
    <citation type="submission" date="2012-01" db="EMBL/GenBank/DDBJ databases">
        <authorList>
            <person name="Biehl B.S."/>
            <person name="Ding Y."/>
            <person name="Dugan-Rocha S.P."/>
            <person name="Gibbs R.A."/>
            <person name="Glasner J.D."/>
            <person name="Kovar C."/>
            <person name="Muzny D.M."/>
            <person name="Neeno-Eckwall E.C."/>
            <person name="Perna N.T."/>
            <person name="Qin X."/>
            <person name="von Bodman S.B."/>
            <person name="Weinstock G.M."/>
        </authorList>
    </citation>
    <scope>NUCLEOTIDE SEQUENCE</scope>
    <source>
        <strain evidence="4">DC283</strain>
    </source>
</reference>
<evidence type="ECO:0000313" key="5">
    <source>
        <dbReference type="Proteomes" id="UP000005050"/>
    </source>
</evidence>
<accession>H3RBK9</accession>
<name>H3RBK9_PANSE</name>
<proteinExistence type="predicted"/>
<dbReference type="EMBL" id="CP017581">
    <property type="protein sequence ID" value="ARF48190.1"/>
    <property type="molecule type" value="Genomic_DNA"/>
</dbReference>
<evidence type="ECO:0000313" key="3">
    <source>
        <dbReference type="EMBL" id="EHT99070.1"/>
    </source>
</evidence>
<dbReference type="STRING" id="660596.DSJ_01515"/>
<keyword evidence="6" id="KW-1185">Reference proteome</keyword>
<dbReference type="Proteomes" id="UP000192380">
    <property type="component" value="Chromosome"/>
</dbReference>
<sequence length="187" mass="20601">MAQLTNIQIRPAQVAGSSTIRAAWDDGKTAAFTCPEEAAQIISELAVLLNNTTRQQTATADSLRRYVRGTKVKTRDNEMPEMAETKLTPEIMAVMRKIAPKYDEWALGDDARIASLDVLKLAPVEAVNAVNPRPLAEMSLADAVATMYAVADYMQANKIDPLPLTPVDRLEGINEANRKFWNRGKQS</sequence>
<organism evidence="4 5">
    <name type="scientific">Pantoea stewartii subsp. stewartii DC283</name>
    <dbReference type="NCBI Taxonomy" id="660596"/>
    <lineage>
        <taxon>Bacteria</taxon>
        <taxon>Pseudomonadati</taxon>
        <taxon>Pseudomonadota</taxon>
        <taxon>Gammaproteobacteria</taxon>
        <taxon>Enterobacterales</taxon>
        <taxon>Erwiniaceae</taxon>
        <taxon>Pantoea</taxon>
    </lineage>
</organism>
<evidence type="ECO:0000313" key="6">
    <source>
        <dbReference type="Proteomes" id="UP000192380"/>
    </source>
</evidence>
<protein>
    <submittedName>
        <fullName evidence="4">Uncharacterized protein</fullName>
    </submittedName>
</protein>
<dbReference type="EMBL" id="CP017581">
    <property type="protein sequence ID" value="ARF49652.1"/>
    <property type="molecule type" value="Genomic_DNA"/>
</dbReference>